<evidence type="ECO:0000256" key="1">
    <source>
        <dbReference type="SAM" id="MobiDB-lite"/>
    </source>
</evidence>
<dbReference type="AlphaFoldDB" id="A0A0B6Y0H6"/>
<sequence>RPDGEIETTVVYSAGMAIGQEEQSQEQPASGPEEPDAEQGEQQIIYAHDINGHLTPIDSTQSFNDVAPAGKQFVYMQDSTGRIIRTVMDANQTM</sequence>
<feature type="region of interest" description="Disordered" evidence="1">
    <location>
        <begin position="14"/>
        <end position="41"/>
    </location>
</feature>
<organism evidence="2">
    <name type="scientific">Arion vulgaris</name>
    <dbReference type="NCBI Taxonomy" id="1028688"/>
    <lineage>
        <taxon>Eukaryota</taxon>
        <taxon>Metazoa</taxon>
        <taxon>Spiralia</taxon>
        <taxon>Lophotrochozoa</taxon>
        <taxon>Mollusca</taxon>
        <taxon>Gastropoda</taxon>
        <taxon>Heterobranchia</taxon>
        <taxon>Euthyneura</taxon>
        <taxon>Panpulmonata</taxon>
        <taxon>Eupulmonata</taxon>
        <taxon>Stylommatophora</taxon>
        <taxon>Helicina</taxon>
        <taxon>Arionoidea</taxon>
        <taxon>Arionidae</taxon>
        <taxon>Arion</taxon>
    </lineage>
</organism>
<protein>
    <submittedName>
        <fullName evidence="2">Uncharacterized protein</fullName>
    </submittedName>
</protein>
<proteinExistence type="predicted"/>
<feature type="non-terminal residue" evidence="2">
    <location>
        <position position="94"/>
    </location>
</feature>
<dbReference type="EMBL" id="HACG01002799">
    <property type="protein sequence ID" value="CEK49664.1"/>
    <property type="molecule type" value="Transcribed_RNA"/>
</dbReference>
<evidence type="ECO:0000313" key="2">
    <source>
        <dbReference type="EMBL" id="CEK49664.1"/>
    </source>
</evidence>
<name>A0A0B6Y0H6_9EUPU</name>
<feature type="non-terminal residue" evidence="2">
    <location>
        <position position="1"/>
    </location>
</feature>
<accession>A0A0B6Y0H6</accession>
<reference evidence="2" key="1">
    <citation type="submission" date="2014-12" db="EMBL/GenBank/DDBJ databases">
        <title>Insight into the proteome of Arion vulgaris.</title>
        <authorList>
            <person name="Aradska J."/>
            <person name="Bulat T."/>
            <person name="Smidak R."/>
            <person name="Sarate P."/>
            <person name="Gangsoo J."/>
            <person name="Sialana F."/>
            <person name="Bilban M."/>
            <person name="Lubec G."/>
        </authorList>
    </citation>
    <scope>NUCLEOTIDE SEQUENCE</scope>
    <source>
        <tissue evidence="2">Skin</tissue>
    </source>
</reference>
<gene>
    <name evidence="2" type="primary">ORF8461</name>
</gene>